<name>A0A6J7DYN8_9ZZZZ</name>
<accession>A0A6J7DYN8</accession>
<dbReference type="GO" id="GO:0005507">
    <property type="term" value="F:copper ion binding"/>
    <property type="evidence" value="ECO:0007669"/>
    <property type="project" value="TreeGrafter"/>
</dbReference>
<dbReference type="PANTHER" id="PTHR30616">
    <property type="entry name" value="UNCHARACTERIZED PROTEIN YFIH"/>
    <property type="match status" value="1"/>
</dbReference>
<dbReference type="InterPro" id="IPR011324">
    <property type="entry name" value="Cytotoxic_necrot_fac-like_cat"/>
</dbReference>
<dbReference type="InterPro" id="IPR038371">
    <property type="entry name" value="Cu_polyphenol_OxRdtase_sf"/>
</dbReference>
<evidence type="ECO:0000256" key="2">
    <source>
        <dbReference type="ARBA" id="ARBA00007353"/>
    </source>
</evidence>
<comment type="catalytic activity">
    <reaction evidence="8">
        <text>adenosine + phosphate = alpha-D-ribose 1-phosphate + adenine</text>
        <dbReference type="Rhea" id="RHEA:27642"/>
        <dbReference type="ChEBI" id="CHEBI:16335"/>
        <dbReference type="ChEBI" id="CHEBI:16708"/>
        <dbReference type="ChEBI" id="CHEBI:43474"/>
        <dbReference type="ChEBI" id="CHEBI:57720"/>
        <dbReference type="EC" id="2.4.2.1"/>
    </reaction>
    <physiologicalReaction direction="left-to-right" evidence="8">
        <dbReference type="Rhea" id="RHEA:27643"/>
    </physiologicalReaction>
</comment>
<evidence type="ECO:0000256" key="5">
    <source>
        <dbReference type="ARBA" id="ARBA00022801"/>
    </source>
</evidence>
<keyword evidence="5" id="KW-0378">Hydrolase</keyword>
<gene>
    <name evidence="10" type="ORF">UFOPK3444_01012</name>
</gene>
<comment type="catalytic activity">
    <reaction evidence="9">
        <text>S-methyl-5'-thioadenosine + phosphate = 5-(methylsulfanyl)-alpha-D-ribose 1-phosphate + adenine</text>
        <dbReference type="Rhea" id="RHEA:11852"/>
        <dbReference type="ChEBI" id="CHEBI:16708"/>
        <dbReference type="ChEBI" id="CHEBI:17509"/>
        <dbReference type="ChEBI" id="CHEBI:43474"/>
        <dbReference type="ChEBI" id="CHEBI:58533"/>
        <dbReference type="EC" id="2.4.2.28"/>
    </reaction>
    <physiologicalReaction direction="left-to-right" evidence="9">
        <dbReference type="Rhea" id="RHEA:11853"/>
    </physiologicalReaction>
</comment>
<evidence type="ECO:0000256" key="6">
    <source>
        <dbReference type="ARBA" id="ARBA00022833"/>
    </source>
</evidence>
<evidence type="ECO:0000256" key="9">
    <source>
        <dbReference type="ARBA" id="ARBA00049893"/>
    </source>
</evidence>
<dbReference type="EMBL" id="CAFBLU010000014">
    <property type="protein sequence ID" value="CAB4875897.1"/>
    <property type="molecule type" value="Genomic_DNA"/>
</dbReference>
<dbReference type="SUPFAM" id="SSF64438">
    <property type="entry name" value="CNF1/YfiH-like putative cysteine hydrolases"/>
    <property type="match status" value="1"/>
</dbReference>
<comment type="catalytic activity">
    <reaction evidence="7">
        <text>adenosine + H2O + H(+) = inosine + NH4(+)</text>
        <dbReference type="Rhea" id="RHEA:24408"/>
        <dbReference type="ChEBI" id="CHEBI:15377"/>
        <dbReference type="ChEBI" id="CHEBI:15378"/>
        <dbReference type="ChEBI" id="CHEBI:16335"/>
        <dbReference type="ChEBI" id="CHEBI:17596"/>
        <dbReference type="ChEBI" id="CHEBI:28938"/>
        <dbReference type="EC" id="3.5.4.4"/>
    </reaction>
    <physiologicalReaction direction="left-to-right" evidence="7">
        <dbReference type="Rhea" id="RHEA:24409"/>
    </physiologicalReaction>
</comment>
<dbReference type="InterPro" id="IPR003730">
    <property type="entry name" value="Cu_polyphenol_OxRdtase"/>
</dbReference>
<comment type="catalytic activity">
    <reaction evidence="1">
        <text>inosine + phosphate = alpha-D-ribose 1-phosphate + hypoxanthine</text>
        <dbReference type="Rhea" id="RHEA:27646"/>
        <dbReference type="ChEBI" id="CHEBI:17368"/>
        <dbReference type="ChEBI" id="CHEBI:17596"/>
        <dbReference type="ChEBI" id="CHEBI:43474"/>
        <dbReference type="ChEBI" id="CHEBI:57720"/>
        <dbReference type="EC" id="2.4.2.1"/>
    </reaction>
    <physiologicalReaction direction="left-to-right" evidence="1">
        <dbReference type="Rhea" id="RHEA:27647"/>
    </physiologicalReaction>
</comment>
<keyword evidence="3" id="KW-0808">Transferase</keyword>
<dbReference type="GO" id="GO:0017061">
    <property type="term" value="F:S-methyl-5-thioadenosine phosphorylase activity"/>
    <property type="evidence" value="ECO:0007669"/>
    <property type="project" value="UniProtKB-EC"/>
</dbReference>
<evidence type="ECO:0000313" key="10">
    <source>
        <dbReference type="EMBL" id="CAB4875897.1"/>
    </source>
</evidence>
<evidence type="ECO:0000256" key="7">
    <source>
        <dbReference type="ARBA" id="ARBA00047989"/>
    </source>
</evidence>
<comment type="similarity">
    <text evidence="2">Belongs to the purine nucleoside phosphorylase YfiH/LACC1 family.</text>
</comment>
<evidence type="ECO:0000256" key="8">
    <source>
        <dbReference type="ARBA" id="ARBA00048968"/>
    </source>
</evidence>
<keyword evidence="6" id="KW-0862">Zinc</keyword>
<evidence type="ECO:0000256" key="4">
    <source>
        <dbReference type="ARBA" id="ARBA00022723"/>
    </source>
</evidence>
<sequence>MAEVTELDAGWAIDLGGSTAVFTLAQTREAGHSLDLAMRNPERGRHIAEILKAHGVQGFEIASINQVHGTAVAEWHGPQDAVDADAVLVADIGVAAVTVAADCLPVVLAATGIVVAVHVGWRGLAAGVLESAVDALRRRSGEGDIVAALGPCAGPCCYEVSREVLEACGADSESGAGHLDLRGVASGRLEARGVATVAVIDECTICSGADRFFSYRRQNGTSGRQGVVAWLN</sequence>
<dbReference type="Gene3D" id="3.60.140.10">
    <property type="entry name" value="CNF1/YfiH-like putative cysteine hydrolases"/>
    <property type="match status" value="1"/>
</dbReference>
<dbReference type="CDD" id="cd16833">
    <property type="entry name" value="YfiH"/>
    <property type="match status" value="1"/>
</dbReference>
<proteinExistence type="inferred from homology"/>
<keyword evidence="4" id="KW-0479">Metal-binding</keyword>
<organism evidence="10">
    <name type="scientific">freshwater metagenome</name>
    <dbReference type="NCBI Taxonomy" id="449393"/>
    <lineage>
        <taxon>unclassified sequences</taxon>
        <taxon>metagenomes</taxon>
        <taxon>ecological metagenomes</taxon>
    </lineage>
</organism>
<evidence type="ECO:0000256" key="3">
    <source>
        <dbReference type="ARBA" id="ARBA00022679"/>
    </source>
</evidence>
<evidence type="ECO:0000256" key="1">
    <source>
        <dbReference type="ARBA" id="ARBA00000553"/>
    </source>
</evidence>
<dbReference type="Pfam" id="PF02578">
    <property type="entry name" value="Cu-oxidase_4"/>
    <property type="match status" value="1"/>
</dbReference>
<dbReference type="PANTHER" id="PTHR30616:SF2">
    <property type="entry name" value="PURINE NUCLEOSIDE PHOSPHORYLASE LACC1"/>
    <property type="match status" value="1"/>
</dbReference>
<dbReference type="AlphaFoldDB" id="A0A6J7DYN8"/>
<reference evidence="10" key="1">
    <citation type="submission" date="2020-05" db="EMBL/GenBank/DDBJ databases">
        <authorList>
            <person name="Chiriac C."/>
            <person name="Salcher M."/>
            <person name="Ghai R."/>
            <person name="Kavagutti S V."/>
        </authorList>
    </citation>
    <scope>NUCLEOTIDE SEQUENCE</scope>
</reference>
<protein>
    <submittedName>
        <fullName evidence="10">Unannotated protein</fullName>
    </submittedName>
</protein>
<dbReference type="GO" id="GO:0016787">
    <property type="term" value="F:hydrolase activity"/>
    <property type="evidence" value="ECO:0007669"/>
    <property type="project" value="UniProtKB-KW"/>
</dbReference>